<dbReference type="PANTHER" id="PTHR36427:SF3">
    <property type="entry name" value="LARGE RIBOSOMAL SUBUNIT PROTEIN UL1M"/>
    <property type="match status" value="1"/>
</dbReference>
<comment type="caution">
    <text evidence="6">The sequence shown here is derived from an EMBL/GenBank/DDBJ whole genome shotgun (WGS) entry which is preliminary data.</text>
</comment>
<dbReference type="InterPro" id="IPR016095">
    <property type="entry name" value="Ribosomal_uL1_3-a/b-sand"/>
</dbReference>
<evidence type="ECO:0000313" key="6">
    <source>
        <dbReference type="EMBL" id="GAG37543.1"/>
    </source>
</evidence>
<dbReference type="GO" id="GO:0015934">
    <property type="term" value="C:large ribosomal subunit"/>
    <property type="evidence" value="ECO:0007669"/>
    <property type="project" value="InterPro"/>
</dbReference>
<dbReference type="PIRSF" id="PIRSF002155">
    <property type="entry name" value="Ribosomal_L1"/>
    <property type="match status" value="1"/>
</dbReference>
<protein>
    <recommendedName>
        <fullName evidence="7">Ribosomal protein</fullName>
    </recommendedName>
</protein>
<dbReference type="AlphaFoldDB" id="X0XLM4"/>
<dbReference type="Pfam" id="PF00687">
    <property type="entry name" value="Ribosomal_L1"/>
    <property type="match status" value="1"/>
</dbReference>
<dbReference type="InterPro" id="IPR005878">
    <property type="entry name" value="Ribosom_uL1_bac-type"/>
</dbReference>
<organism evidence="6">
    <name type="scientific">marine sediment metagenome</name>
    <dbReference type="NCBI Taxonomy" id="412755"/>
    <lineage>
        <taxon>unclassified sequences</taxon>
        <taxon>metagenomes</taxon>
        <taxon>ecological metagenomes</taxon>
    </lineage>
</organism>
<dbReference type="EMBL" id="BARS01043243">
    <property type="protein sequence ID" value="GAG37543.1"/>
    <property type="molecule type" value="Genomic_DNA"/>
</dbReference>
<sequence>MAKHGKRYQEAAQLVERTKEYDPQQAIALAKQAAYANFDETVELHLHMGLDPRHADQQVRGVASLPHGLGKQINVLVFTQGEGVRIAEEAGAEHVGCDDLVKRIEGGWLEFDIAIATPDVMNKVSKLGKILGRRGLMPNPKSGSIVPPNDLPRAISDAQKGRVDFRIDKTAVIHLPIGKLSLDNDKL</sequence>
<dbReference type="FunFam" id="3.40.50.790:FF:000001">
    <property type="entry name" value="50S ribosomal protein L1"/>
    <property type="match status" value="1"/>
</dbReference>
<dbReference type="InterPro" id="IPR023674">
    <property type="entry name" value="Ribosomal_uL1-like"/>
</dbReference>
<dbReference type="Gene3D" id="3.40.50.790">
    <property type="match status" value="1"/>
</dbReference>
<name>X0XLM4_9ZZZZ</name>
<evidence type="ECO:0000256" key="4">
    <source>
        <dbReference type="ARBA" id="ARBA00022980"/>
    </source>
</evidence>
<evidence type="ECO:0000256" key="1">
    <source>
        <dbReference type="ARBA" id="ARBA00010531"/>
    </source>
</evidence>
<dbReference type="Gene3D" id="3.30.190.20">
    <property type="match status" value="1"/>
</dbReference>
<keyword evidence="4" id="KW-0689">Ribosomal protein</keyword>
<evidence type="ECO:0000256" key="3">
    <source>
        <dbReference type="ARBA" id="ARBA00022884"/>
    </source>
</evidence>
<dbReference type="InterPro" id="IPR002143">
    <property type="entry name" value="Ribosomal_uL1"/>
</dbReference>
<comment type="similarity">
    <text evidence="1">Belongs to the universal ribosomal protein uL1 family.</text>
</comment>
<dbReference type="InterPro" id="IPR023673">
    <property type="entry name" value="Ribosomal_uL1_CS"/>
</dbReference>
<evidence type="ECO:0008006" key="7">
    <source>
        <dbReference type="Google" id="ProtNLM"/>
    </source>
</evidence>
<dbReference type="SUPFAM" id="SSF56808">
    <property type="entry name" value="Ribosomal protein L1"/>
    <property type="match status" value="1"/>
</dbReference>
<keyword evidence="2" id="KW-0699">rRNA-binding</keyword>
<dbReference type="PROSITE" id="PS01199">
    <property type="entry name" value="RIBOSOMAL_L1"/>
    <property type="match status" value="1"/>
</dbReference>
<evidence type="ECO:0000256" key="2">
    <source>
        <dbReference type="ARBA" id="ARBA00022730"/>
    </source>
</evidence>
<dbReference type="GO" id="GO:0006412">
    <property type="term" value="P:translation"/>
    <property type="evidence" value="ECO:0007669"/>
    <property type="project" value="InterPro"/>
</dbReference>
<reference evidence="6" key="1">
    <citation type="journal article" date="2014" name="Front. Microbiol.">
        <title>High frequency of phylogenetically diverse reductive dehalogenase-homologous genes in deep subseafloor sedimentary metagenomes.</title>
        <authorList>
            <person name="Kawai M."/>
            <person name="Futagami T."/>
            <person name="Toyoda A."/>
            <person name="Takaki Y."/>
            <person name="Nishi S."/>
            <person name="Hori S."/>
            <person name="Arai W."/>
            <person name="Tsubouchi T."/>
            <person name="Morono Y."/>
            <person name="Uchiyama I."/>
            <person name="Ito T."/>
            <person name="Fujiyama A."/>
            <person name="Inagaki F."/>
            <person name="Takami H."/>
        </authorList>
    </citation>
    <scope>NUCLEOTIDE SEQUENCE</scope>
    <source>
        <strain evidence="6">Expedition CK06-06</strain>
    </source>
</reference>
<dbReference type="GO" id="GO:0003735">
    <property type="term" value="F:structural constituent of ribosome"/>
    <property type="evidence" value="ECO:0007669"/>
    <property type="project" value="InterPro"/>
</dbReference>
<dbReference type="NCBIfam" id="TIGR01169">
    <property type="entry name" value="rplA_bact"/>
    <property type="match status" value="1"/>
</dbReference>
<gene>
    <name evidence="6" type="ORF">S01H1_65495</name>
</gene>
<dbReference type="CDD" id="cd00403">
    <property type="entry name" value="Ribosomal_L1"/>
    <property type="match status" value="1"/>
</dbReference>
<keyword evidence="5" id="KW-0687">Ribonucleoprotein</keyword>
<proteinExistence type="inferred from homology"/>
<dbReference type="PANTHER" id="PTHR36427">
    <property type="entry name" value="54S RIBOSOMAL PROTEIN L1, MITOCHONDRIAL"/>
    <property type="match status" value="1"/>
</dbReference>
<feature type="non-terminal residue" evidence="6">
    <location>
        <position position="187"/>
    </location>
</feature>
<dbReference type="GO" id="GO:0019843">
    <property type="term" value="F:rRNA binding"/>
    <property type="evidence" value="ECO:0007669"/>
    <property type="project" value="UniProtKB-KW"/>
</dbReference>
<dbReference type="InterPro" id="IPR028364">
    <property type="entry name" value="Ribosomal_uL1/biogenesis"/>
</dbReference>
<evidence type="ECO:0000256" key="5">
    <source>
        <dbReference type="ARBA" id="ARBA00023274"/>
    </source>
</evidence>
<accession>X0XLM4</accession>
<keyword evidence="3" id="KW-0694">RNA-binding</keyword>